<feature type="chain" id="PRO_5022881253" evidence="1">
    <location>
        <begin position="27"/>
        <end position="102"/>
    </location>
</feature>
<feature type="signal peptide" evidence="1">
    <location>
        <begin position="1"/>
        <end position="26"/>
    </location>
</feature>
<evidence type="ECO:0000313" key="2">
    <source>
        <dbReference type="EMBL" id="TWS18582.1"/>
    </source>
</evidence>
<proteinExistence type="predicted"/>
<keyword evidence="3" id="KW-1185">Reference proteome</keyword>
<keyword evidence="1" id="KW-0732">Signal</keyword>
<gene>
    <name evidence="2" type="ORF">FK529_14805</name>
</gene>
<dbReference type="OrthoDB" id="4412616at2"/>
<sequence>MTRKLVAATAVFALGAALAPTAAANAAPSYCGTSTRGAAVYSGNANTSCAFAINTANTYHVNGSGSRPFKVYSRVTNTTYIMTCTNAGSVCTGGNGAVVYLR</sequence>
<dbReference type="Proteomes" id="UP000317291">
    <property type="component" value="Unassembled WGS sequence"/>
</dbReference>
<accession>A0A5C5R7I3</accession>
<protein>
    <submittedName>
        <fullName evidence="2">Uncharacterized protein</fullName>
    </submittedName>
</protein>
<name>A0A5C5R7I3_9ACTN</name>
<dbReference type="EMBL" id="VIGW01000008">
    <property type="protein sequence ID" value="TWS18582.1"/>
    <property type="molecule type" value="Genomic_DNA"/>
</dbReference>
<evidence type="ECO:0000256" key="1">
    <source>
        <dbReference type="SAM" id="SignalP"/>
    </source>
</evidence>
<organism evidence="2 3">
    <name type="scientific">Tsukamurella asaccharolytica</name>
    <dbReference type="NCBI Taxonomy" id="2592067"/>
    <lineage>
        <taxon>Bacteria</taxon>
        <taxon>Bacillati</taxon>
        <taxon>Actinomycetota</taxon>
        <taxon>Actinomycetes</taxon>
        <taxon>Mycobacteriales</taxon>
        <taxon>Tsukamurellaceae</taxon>
        <taxon>Tsukamurella</taxon>
    </lineage>
</organism>
<dbReference type="RefSeq" id="WP_146562539.1">
    <property type="nucleotide sequence ID" value="NZ_VIGW01000008.1"/>
</dbReference>
<reference evidence="2 3" key="1">
    <citation type="submission" date="2019-06" db="EMBL/GenBank/DDBJ databases">
        <title>Tsukamurella conjunctivitidis sp. nov., Tsukamurella assacharolytica sp. nov. and Tsukamurella sputae sp. nov. isolated from patients with conjunctivitis, bacteraemia (lymphoma) and respiratory infection (sputum) in Hong Kong.</title>
        <authorList>
            <person name="Teng J.L.L."/>
            <person name="Lee H.H."/>
            <person name="Fong J.Y.H."/>
            <person name="Fok K.M.N."/>
            <person name="Lau S.K.P."/>
            <person name="Woo P.C.Y."/>
        </authorList>
    </citation>
    <scope>NUCLEOTIDE SEQUENCE [LARGE SCALE GENOMIC DNA]</scope>
    <source>
        <strain evidence="2 3">HKU71</strain>
    </source>
</reference>
<dbReference type="AlphaFoldDB" id="A0A5C5R7I3"/>
<comment type="caution">
    <text evidence="2">The sequence shown here is derived from an EMBL/GenBank/DDBJ whole genome shotgun (WGS) entry which is preliminary data.</text>
</comment>
<evidence type="ECO:0000313" key="3">
    <source>
        <dbReference type="Proteomes" id="UP000317291"/>
    </source>
</evidence>